<organism evidence="1 2">
    <name type="scientific">Prauserella endophytica</name>
    <dbReference type="NCBI Taxonomy" id="1592324"/>
    <lineage>
        <taxon>Bacteria</taxon>
        <taxon>Bacillati</taxon>
        <taxon>Actinomycetota</taxon>
        <taxon>Actinomycetes</taxon>
        <taxon>Pseudonocardiales</taxon>
        <taxon>Pseudonocardiaceae</taxon>
        <taxon>Prauserella</taxon>
        <taxon>Prauserella coralliicola group</taxon>
    </lineage>
</organism>
<accession>A0ABY2RRS5</accession>
<proteinExistence type="predicted"/>
<dbReference type="RefSeq" id="WP_137097588.1">
    <property type="nucleotide sequence ID" value="NZ_SWMS01000070.1"/>
</dbReference>
<evidence type="ECO:0000313" key="2">
    <source>
        <dbReference type="Proteomes" id="UP000309992"/>
    </source>
</evidence>
<sequence>MKILHGPSVRVDHLNTLHDFLTARGWRLDDLIDTDDTGYPADPEASWHYPDSYNGIAIHEIGDVTPTPLSCHFGFRVYPMIGVSGVVDQ</sequence>
<name>A0ABY2RRS5_9PSEU</name>
<reference evidence="1 2" key="1">
    <citation type="journal article" date="2015" name="Antonie Van Leeuwenhoek">
        <title>Prauserella endophytica sp. nov., an endophytic actinobacterium isolated from Tamarix taklamakanensis.</title>
        <authorList>
            <person name="Liu J.M."/>
            <person name="Habden X."/>
            <person name="Guo L."/>
            <person name="Tuo L."/>
            <person name="Jiang Z.K."/>
            <person name="Liu S.W."/>
            <person name="Liu X.F."/>
            <person name="Chen L."/>
            <person name="Li R.F."/>
            <person name="Zhang Y.Q."/>
            <person name="Sun C.H."/>
        </authorList>
    </citation>
    <scope>NUCLEOTIDE SEQUENCE [LARGE SCALE GENOMIC DNA]</scope>
    <source>
        <strain evidence="1 2">CGMCC 4.7182</strain>
    </source>
</reference>
<evidence type="ECO:0000313" key="1">
    <source>
        <dbReference type="EMBL" id="TKG57561.1"/>
    </source>
</evidence>
<keyword evidence="2" id="KW-1185">Reference proteome</keyword>
<dbReference type="Proteomes" id="UP000309992">
    <property type="component" value="Unassembled WGS sequence"/>
</dbReference>
<dbReference type="EMBL" id="SWMS01000070">
    <property type="protein sequence ID" value="TKG57561.1"/>
    <property type="molecule type" value="Genomic_DNA"/>
</dbReference>
<gene>
    <name evidence="1" type="ORF">FCN18_38855</name>
</gene>
<protein>
    <submittedName>
        <fullName evidence="1">Uncharacterized protein</fullName>
    </submittedName>
</protein>
<comment type="caution">
    <text evidence="1">The sequence shown here is derived from an EMBL/GenBank/DDBJ whole genome shotgun (WGS) entry which is preliminary data.</text>
</comment>